<evidence type="ECO:0000313" key="1">
    <source>
        <dbReference type="EMBL" id="MBX54705.1"/>
    </source>
</evidence>
<dbReference type="EMBL" id="GGEC01074221">
    <property type="protein sequence ID" value="MBX54705.1"/>
    <property type="molecule type" value="Transcribed_RNA"/>
</dbReference>
<protein>
    <submittedName>
        <fullName evidence="1">Uncharacterized protein</fullName>
    </submittedName>
</protein>
<dbReference type="AlphaFoldDB" id="A0A2P2PJ05"/>
<sequence>MPLDCIFKKFSGQFPATSVKNSSKATNELR</sequence>
<name>A0A2P2PJ05_RHIMU</name>
<accession>A0A2P2PJ05</accession>
<proteinExistence type="predicted"/>
<reference evidence="1" key="1">
    <citation type="submission" date="2018-02" db="EMBL/GenBank/DDBJ databases">
        <title>Rhizophora mucronata_Transcriptome.</title>
        <authorList>
            <person name="Meera S.P."/>
            <person name="Sreeshan A."/>
            <person name="Augustine A."/>
        </authorList>
    </citation>
    <scope>NUCLEOTIDE SEQUENCE</scope>
    <source>
        <tissue evidence="1">Leaf</tissue>
    </source>
</reference>
<organism evidence="1">
    <name type="scientific">Rhizophora mucronata</name>
    <name type="common">Asiatic mangrove</name>
    <dbReference type="NCBI Taxonomy" id="61149"/>
    <lineage>
        <taxon>Eukaryota</taxon>
        <taxon>Viridiplantae</taxon>
        <taxon>Streptophyta</taxon>
        <taxon>Embryophyta</taxon>
        <taxon>Tracheophyta</taxon>
        <taxon>Spermatophyta</taxon>
        <taxon>Magnoliopsida</taxon>
        <taxon>eudicotyledons</taxon>
        <taxon>Gunneridae</taxon>
        <taxon>Pentapetalae</taxon>
        <taxon>rosids</taxon>
        <taxon>fabids</taxon>
        <taxon>Malpighiales</taxon>
        <taxon>Rhizophoraceae</taxon>
        <taxon>Rhizophora</taxon>
    </lineage>
</organism>